<dbReference type="InParanoid" id="H2B1X0"/>
<evidence type="ECO:0000259" key="1">
    <source>
        <dbReference type="Pfam" id="PF20521"/>
    </source>
</evidence>
<proteinExistence type="predicted"/>
<reference evidence="2 3" key="1">
    <citation type="journal article" date="2011" name="Proc. Natl. Acad. Sci. U.S.A.">
        <title>Evolutionary erosion of yeast sex chromosomes by mating-type switching accidents.</title>
        <authorList>
            <person name="Gordon J.L."/>
            <person name="Armisen D."/>
            <person name="Proux-Wera E."/>
            <person name="Oheigeartaigh S.S."/>
            <person name="Byrne K.P."/>
            <person name="Wolfe K.H."/>
        </authorList>
    </citation>
    <scope>NUCLEOTIDE SEQUENCE [LARGE SCALE GENOMIC DNA]</scope>
    <source>
        <strain evidence="3">ATCC 22294 / BCRC 22015 / CBS 2517 / CECT 1963 / NBRC 1671 / NRRL Y-8276</strain>
    </source>
</reference>
<accession>H2B1X0</accession>
<dbReference type="KEGG" id="kaf:KAFR_0L00120"/>
<protein>
    <recommendedName>
        <fullName evidence="1">Secreted protein CSS2 C-terminal domain-containing protein</fullName>
    </recommendedName>
</protein>
<dbReference type="Pfam" id="PF20521">
    <property type="entry name" value="DUF6736"/>
    <property type="match status" value="1"/>
</dbReference>
<dbReference type="InterPro" id="IPR046624">
    <property type="entry name" value="CSS2_C"/>
</dbReference>
<name>H2B1X0_KAZAF</name>
<sequence length="100" mass="10942">MGGFYYKYYLVVGECSSTIEQKTVAGAIKYVISKYEGEYLCNIYSLSINHHGTWHATLVIGPTPKVWTVSLASTLYKGCYDEGCSGLVSPYSCSSSDDGK</sequence>
<evidence type="ECO:0000313" key="2">
    <source>
        <dbReference type="EMBL" id="CCF60620.1"/>
    </source>
</evidence>
<organism evidence="2 3">
    <name type="scientific">Kazachstania africana (strain ATCC 22294 / BCRC 22015 / CBS 2517 / CECT 1963 / NBRC 1671 / NRRL Y-8276)</name>
    <name type="common">Yeast</name>
    <name type="synonym">Kluyveromyces africanus</name>
    <dbReference type="NCBI Taxonomy" id="1071382"/>
    <lineage>
        <taxon>Eukaryota</taxon>
        <taxon>Fungi</taxon>
        <taxon>Dikarya</taxon>
        <taxon>Ascomycota</taxon>
        <taxon>Saccharomycotina</taxon>
        <taxon>Saccharomycetes</taxon>
        <taxon>Saccharomycetales</taxon>
        <taxon>Saccharomycetaceae</taxon>
        <taxon>Kazachstania</taxon>
    </lineage>
</organism>
<keyword evidence="3" id="KW-1185">Reference proteome</keyword>
<dbReference type="OrthoDB" id="4067243at2759"/>
<dbReference type="HOGENOM" id="CLU_2320750_0_0_1"/>
<dbReference type="AlphaFoldDB" id="H2B1X0"/>
<dbReference type="eggNOG" id="ENOG502SCP8">
    <property type="taxonomic scope" value="Eukaryota"/>
</dbReference>
<evidence type="ECO:0000313" key="3">
    <source>
        <dbReference type="Proteomes" id="UP000005220"/>
    </source>
</evidence>
<gene>
    <name evidence="2" type="primary">KAFR0L00120</name>
    <name evidence="2" type="ORF">KAFR_0L00120</name>
</gene>
<dbReference type="GeneID" id="13886828"/>
<dbReference type="Proteomes" id="UP000005220">
    <property type="component" value="Chromosome 12"/>
</dbReference>
<dbReference type="RefSeq" id="XP_003959755.1">
    <property type="nucleotide sequence ID" value="XM_003959706.1"/>
</dbReference>
<feature type="domain" description="Secreted protein CSS2 C-terminal" evidence="1">
    <location>
        <begin position="3"/>
        <end position="63"/>
    </location>
</feature>
<dbReference type="EMBL" id="HE650832">
    <property type="protein sequence ID" value="CCF60620.1"/>
    <property type="molecule type" value="Genomic_DNA"/>
</dbReference>